<feature type="domain" description="HTH cro/C1-type" evidence="1">
    <location>
        <begin position="28"/>
        <end position="60"/>
    </location>
</feature>
<dbReference type="InterPro" id="IPR010982">
    <property type="entry name" value="Lambda_DNA-bd_dom_sf"/>
</dbReference>
<gene>
    <name evidence="2" type="ORF">FQ154_10315</name>
</gene>
<evidence type="ECO:0000313" key="2">
    <source>
        <dbReference type="EMBL" id="KAA0976547.1"/>
    </source>
</evidence>
<reference evidence="2 3" key="1">
    <citation type="submission" date="2019-07" db="EMBL/GenBank/DDBJ databases">
        <title>Analysis of the biochemical properties, biological activity and biotechnological potential of siderophores and biosurfactants produced by Antarctic psychrotolerant bacteria.</title>
        <authorList>
            <person name="Styczynski M."/>
            <person name="Krucon T."/>
            <person name="Decewicz P."/>
            <person name="Dziewit L."/>
        </authorList>
    </citation>
    <scope>NUCLEOTIDE SEQUENCE [LARGE SCALE GENOMIC DNA]</scope>
    <source>
        <strain evidence="2 3">ANT_H27</strain>
    </source>
</reference>
<organism evidence="2 3">
    <name type="scientific">Paeniglutamicibacter gangotriensis</name>
    <dbReference type="NCBI Taxonomy" id="254787"/>
    <lineage>
        <taxon>Bacteria</taxon>
        <taxon>Bacillati</taxon>
        <taxon>Actinomycetota</taxon>
        <taxon>Actinomycetes</taxon>
        <taxon>Micrococcales</taxon>
        <taxon>Micrococcaceae</taxon>
        <taxon>Paeniglutamicibacter</taxon>
    </lineage>
</organism>
<dbReference type="CDD" id="cd00093">
    <property type="entry name" value="HTH_XRE"/>
    <property type="match status" value="1"/>
</dbReference>
<dbReference type="InterPro" id="IPR001387">
    <property type="entry name" value="Cro/C1-type_HTH"/>
</dbReference>
<dbReference type="PROSITE" id="PS50943">
    <property type="entry name" value="HTH_CROC1"/>
    <property type="match status" value="1"/>
</dbReference>
<sequence length="87" mass="9598">MVWFLSTIRNRSPVHGKISSTADLGRALLAARIQHGLTQTQLAEALGVTQRYISEIETGKPKNLGPKLFEVLDQVGIELSFRTVAHD</sequence>
<dbReference type="AlphaFoldDB" id="A0A5B0EBY5"/>
<evidence type="ECO:0000259" key="1">
    <source>
        <dbReference type="PROSITE" id="PS50943"/>
    </source>
</evidence>
<proteinExistence type="predicted"/>
<comment type="caution">
    <text evidence="2">The sequence shown here is derived from an EMBL/GenBank/DDBJ whole genome shotgun (WGS) entry which is preliminary data.</text>
</comment>
<dbReference type="OrthoDB" id="3255837at2"/>
<dbReference type="SUPFAM" id="SSF47413">
    <property type="entry name" value="lambda repressor-like DNA-binding domains"/>
    <property type="match status" value="1"/>
</dbReference>
<dbReference type="Gene3D" id="1.10.260.40">
    <property type="entry name" value="lambda repressor-like DNA-binding domains"/>
    <property type="match status" value="1"/>
</dbReference>
<dbReference type="Pfam" id="PF01381">
    <property type="entry name" value="HTH_3"/>
    <property type="match status" value="1"/>
</dbReference>
<dbReference type="Proteomes" id="UP000323856">
    <property type="component" value="Unassembled WGS sequence"/>
</dbReference>
<dbReference type="SMART" id="SM00530">
    <property type="entry name" value="HTH_XRE"/>
    <property type="match status" value="1"/>
</dbReference>
<dbReference type="GO" id="GO:0003677">
    <property type="term" value="F:DNA binding"/>
    <property type="evidence" value="ECO:0007669"/>
    <property type="project" value="InterPro"/>
</dbReference>
<protein>
    <submittedName>
        <fullName evidence="2">Helix-turn-helix transcriptional regulator</fullName>
    </submittedName>
</protein>
<name>A0A5B0EBY5_9MICC</name>
<evidence type="ECO:0000313" key="3">
    <source>
        <dbReference type="Proteomes" id="UP000323856"/>
    </source>
</evidence>
<accession>A0A5B0EBY5</accession>
<dbReference type="EMBL" id="VOBL01000009">
    <property type="protein sequence ID" value="KAA0976547.1"/>
    <property type="molecule type" value="Genomic_DNA"/>
</dbReference>